<evidence type="ECO:0000256" key="4">
    <source>
        <dbReference type="ARBA" id="ARBA00022989"/>
    </source>
</evidence>
<evidence type="ECO:0000256" key="6">
    <source>
        <dbReference type="SAM" id="MobiDB-lite"/>
    </source>
</evidence>
<feature type="transmembrane region" description="Helical" evidence="7">
    <location>
        <begin position="327"/>
        <end position="347"/>
    </location>
</feature>
<dbReference type="Proteomes" id="UP000237344">
    <property type="component" value="Unassembled WGS sequence"/>
</dbReference>
<keyword evidence="2" id="KW-1003">Cell membrane</keyword>
<evidence type="ECO:0000313" key="8">
    <source>
        <dbReference type="EMBL" id="POF63969.1"/>
    </source>
</evidence>
<organism evidence="8 9">
    <name type="scientific">Novacetimonas maltaceti</name>
    <dbReference type="NCBI Taxonomy" id="1203393"/>
    <lineage>
        <taxon>Bacteria</taxon>
        <taxon>Pseudomonadati</taxon>
        <taxon>Pseudomonadota</taxon>
        <taxon>Alphaproteobacteria</taxon>
        <taxon>Acetobacterales</taxon>
        <taxon>Acetobacteraceae</taxon>
        <taxon>Novacetimonas</taxon>
    </lineage>
</organism>
<evidence type="ECO:0000256" key="3">
    <source>
        <dbReference type="ARBA" id="ARBA00022692"/>
    </source>
</evidence>
<proteinExistence type="predicted"/>
<evidence type="ECO:0000313" key="9">
    <source>
        <dbReference type="Proteomes" id="UP000237344"/>
    </source>
</evidence>
<feature type="transmembrane region" description="Helical" evidence="7">
    <location>
        <begin position="31"/>
        <end position="55"/>
    </location>
</feature>
<dbReference type="AlphaFoldDB" id="A0A2S3W532"/>
<feature type="transmembrane region" description="Helical" evidence="7">
    <location>
        <begin position="114"/>
        <end position="136"/>
    </location>
</feature>
<keyword evidence="4 7" id="KW-1133">Transmembrane helix</keyword>
<dbReference type="GO" id="GO:0015920">
    <property type="term" value="P:lipopolysaccharide transport"/>
    <property type="evidence" value="ECO:0007669"/>
    <property type="project" value="TreeGrafter"/>
</dbReference>
<dbReference type="InterPro" id="IPR005495">
    <property type="entry name" value="LptG/LptF_permease"/>
</dbReference>
<comment type="subcellular location">
    <subcellularLocation>
        <location evidence="1">Cell membrane</location>
        <topology evidence="1">Multi-pass membrane protein</topology>
    </subcellularLocation>
</comment>
<feature type="transmembrane region" description="Helical" evidence="7">
    <location>
        <begin position="359"/>
        <end position="378"/>
    </location>
</feature>
<dbReference type="PANTHER" id="PTHR33529:SF6">
    <property type="entry name" value="YJGP_YJGQ FAMILY PERMEASE"/>
    <property type="match status" value="1"/>
</dbReference>
<accession>A0A2S3W532</accession>
<keyword evidence="3 7" id="KW-0812">Transmembrane</keyword>
<name>A0A2S3W532_9PROT</name>
<keyword evidence="5 7" id="KW-0472">Membrane</keyword>
<evidence type="ECO:0000256" key="1">
    <source>
        <dbReference type="ARBA" id="ARBA00004651"/>
    </source>
</evidence>
<gene>
    <name evidence="8" type="ORF">KMAL_02340</name>
</gene>
<evidence type="ECO:0000256" key="2">
    <source>
        <dbReference type="ARBA" id="ARBA00022475"/>
    </source>
</evidence>
<dbReference type="PANTHER" id="PTHR33529">
    <property type="entry name" value="SLR0882 PROTEIN-RELATED"/>
    <property type="match status" value="1"/>
</dbReference>
<evidence type="ECO:0000256" key="7">
    <source>
        <dbReference type="SAM" id="Phobius"/>
    </source>
</evidence>
<sequence length="412" mass="46210">MNLPQSMRRGLRGLMPGTLDHYLLQQVIPPFSISLGVVMAALLLERLLALFNLLASNGSSMKTFVSLLTDLVPHYLGLALPAAMCVSVFSVIRRMSQNHEIDALMASGVSMFRIARPFIVVGTVLGVLSFSLYGFIQPYARYNYRSALYFASHSGWTPHLQSHMFAAPSHDLMLTAEKVDDAGSRMFKVFIRDNSNHDLTRYITARKGYLYIPDNDEKIRLDLIDGTIITDRHDKNPSVIHFDHTTELFSPHGQLDKMKANRTRGQTERELTLPELYHGIRHGIDGIRHSYLVAELHFRLARTVAIPFIPLLACALAVMAKRQKRSLGLPIAAVALVGFDHTLQMGLSLVANVHMSPLLVIWLPTLVFATCCVWALVWRCGGLRILMMPEHPSSRRELSPDGLPRRVQDARP</sequence>
<comment type="caution">
    <text evidence="8">The sequence shown here is derived from an EMBL/GenBank/DDBJ whole genome shotgun (WGS) entry which is preliminary data.</text>
</comment>
<reference evidence="8 9" key="1">
    <citation type="submission" date="2018-01" db="EMBL/GenBank/DDBJ databases">
        <title>Draft Genome Sequence of Komagataeibacter maltaceti LMG 1529, a Vinegar Producing Acetic Acid Bacterium Isolated from Malt Vinegar Brewery Acetifiers.</title>
        <authorList>
            <person name="Zhang Q."/>
            <person name="Hollensteiner J."/>
            <person name="Poehlein A."/>
            <person name="Daniel R."/>
        </authorList>
    </citation>
    <scope>NUCLEOTIDE SEQUENCE [LARGE SCALE GENOMIC DNA]</scope>
    <source>
        <strain evidence="8 9">LMG 1529</strain>
    </source>
</reference>
<dbReference type="Pfam" id="PF03739">
    <property type="entry name" value="LptF_LptG"/>
    <property type="match status" value="1"/>
</dbReference>
<protein>
    <submittedName>
        <fullName evidence="8">Putative permease YjgP/YjgQ family protein</fullName>
    </submittedName>
</protein>
<dbReference type="GO" id="GO:0043190">
    <property type="term" value="C:ATP-binding cassette (ABC) transporter complex"/>
    <property type="evidence" value="ECO:0007669"/>
    <property type="project" value="TreeGrafter"/>
</dbReference>
<feature type="transmembrane region" description="Helical" evidence="7">
    <location>
        <begin position="75"/>
        <end position="93"/>
    </location>
</feature>
<keyword evidence="9" id="KW-1185">Reference proteome</keyword>
<dbReference type="EMBL" id="POTC01000002">
    <property type="protein sequence ID" value="POF63969.1"/>
    <property type="molecule type" value="Genomic_DNA"/>
</dbReference>
<feature type="transmembrane region" description="Helical" evidence="7">
    <location>
        <begin position="300"/>
        <end position="320"/>
    </location>
</feature>
<feature type="region of interest" description="Disordered" evidence="6">
    <location>
        <begin position="392"/>
        <end position="412"/>
    </location>
</feature>
<evidence type="ECO:0000256" key="5">
    <source>
        <dbReference type="ARBA" id="ARBA00023136"/>
    </source>
</evidence>